<feature type="domain" description="Disease resistance R13L4/SHOC-2-like LRR" evidence="9">
    <location>
        <begin position="97"/>
        <end position="320"/>
    </location>
</feature>
<proteinExistence type="predicted"/>
<evidence type="ECO:0000256" key="4">
    <source>
        <dbReference type="ARBA" id="ARBA00022729"/>
    </source>
</evidence>
<dbReference type="SUPFAM" id="SSF52047">
    <property type="entry name" value="RNI-like"/>
    <property type="match status" value="1"/>
</dbReference>
<evidence type="ECO:0000256" key="8">
    <source>
        <dbReference type="ARBA" id="ARBA00023180"/>
    </source>
</evidence>
<keyword evidence="3" id="KW-0812">Transmembrane</keyword>
<accession>A0ABC8REA9</accession>
<evidence type="ECO:0000256" key="6">
    <source>
        <dbReference type="ARBA" id="ARBA00022989"/>
    </source>
</evidence>
<evidence type="ECO:0000313" key="10">
    <source>
        <dbReference type="EMBL" id="CAK9141013.1"/>
    </source>
</evidence>
<reference evidence="10 11" key="1">
    <citation type="submission" date="2024-02" db="EMBL/GenBank/DDBJ databases">
        <authorList>
            <person name="Vignale AGUSTIN F."/>
            <person name="Sosa J E."/>
            <person name="Modenutti C."/>
        </authorList>
    </citation>
    <scope>NUCLEOTIDE SEQUENCE [LARGE SCALE GENOMIC DNA]</scope>
</reference>
<comment type="subcellular location">
    <subcellularLocation>
        <location evidence="1">Membrane</location>
        <topology evidence="1">Single-pass type I membrane protein</topology>
    </subcellularLocation>
</comment>
<gene>
    <name evidence="10" type="ORF">ILEXP_LOCUS8525</name>
</gene>
<name>A0ABC8REA9_9AQUA</name>
<organism evidence="10 11">
    <name type="scientific">Ilex paraguariensis</name>
    <name type="common">yerba mate</name>
    <dbReference type="NCBI Taxonomy" id="185542"/>
    <lineage>
        <taxon>Eukaryota</taxon>
        <taxon>Viridiplantae</taxon>
        <taxon>Streptophyta</taxon>
        <taxon>Embryophyta</taxon>
        <taxon>Tracheophyta</taxon>
        <taxon>Spermatophyta</taxon>
        <taxon>Magnoliopsida</taxon>
        <taxon>eudicotyledons</taxon>
        <taxon>Gunneridae</taxon>
        <taxon>Pentapetalae</taxon>
        <taxon>asterids</taxon>
        <taxon>campanulids</taxon>
        <taxon>Aquifoliales</taxon>
        <taxon>Aquifoliaceae</taxon>
        <taxon>Ilex</taxon>
    </lineage>
</organism>
<evidence type="ECO:0000256" key="5">
    <source>
        <dbReference type="ARBA" id="ARBA00022737"/>
    </source>
</evidence>
<evidence type="ECO:0000256" key="3">
    <source>
        <dbReference type="ARBA" id="ARBA00022692"/>
    </source>
</evidence>
<dbReference type="GO" id="GO:0016020">
    <property type="term" value="C:membrane"/>
    <property type="evidence" value="ECO:0007669"/>
    <property type="project" value="UniProtKB-SubCell"/>
</dbReference>
<keyword evidence="5" id="KW-0677">Repeat</keyword>
<dbReference type="PANTHER" id="PTHR48063:SF112">
    <property type="entry name" value="RECEPTOR LIKE PROTEIN 30-LIKE"/>
    <property type="match status" value="1"/>
</dbReference>
<evidence type="ECO:0000256" key="1">
    <source>
        <dbReference type="ARBA" id="ARBA00004479"/>
    </source>
</evidence>
<comment type="caution">
    <text evidence="10">The sequence shown here is derived from an EMBL/GenBank/DDBJ whole genome shotgun (WGS) entry which is preliminary data.</text>
</comment>
<dbReference type="AlphaFoldDB" id="A0ABC8REA9"/>
<dbReference type="Proteomes" id="UP001642360">
    <property type="component" value="Unassembled WGS sequence"/>
</dbReference>
<protein>
    <recommendedName>
        <fullName evidence="9">Disease resistance R13L4/SHOC-2-like LRR domain-containing protein</fullName>
    </recommendedName>
</protein>
<dbReference type="PANTHER" id="PTHR48063">
    <property type="entry name" value="LRR RECEPTOR-LIKE KINASE"/>
    <property type="match status" value="1"/>
</dbReference>
<dbReference type="InterPro" id="IPR055414">
    <property type="entry name" value="LRR_R13L4/SHOC2-like"/>
</dbReference>
<keyword evidence="6" id="KW-1133">Transmembrane helix</keyword>
<keyword evidence="8" id="KW-0325">Glycoprotein</keyword>
<dbReference type="Gene3D" id="3.80.10.10">
    <property type="entry name" value="Ribonuclease Inhibitor"/>
    <property type="match status" value="3"/>
</dbReference>
<keyword evidence="4" id="KW-0732">Signal</keyword>
<dbReference type="Pfam" id="PF23598">
    <property type="entry name" value="LRR_14"/>
    <property type="match status" value="1"/>
</dbReference>
<dbReference type="FunFam" id="3.80.10.10:FF:000383">
    <property type="entry name" value="Leucine-rich repeat receptor protein kinase EMS1"/>
    <property type="match status" value="1"/>
</dbReference>
<sequence length="410" mass="45838">MPVLKLDQYERLFFSSETLYCRSIGEAMGTPTTVLVVLFSILLIQVLEFSYSIASHSNVRCIEIEEKGLVKFRENLTDESNRLSSKTCLGGGINPSLFNLKHLSHLDLSMDNFSGTQIPKFLGSLQNLSFDSTIPLWLSNIPGLLRLHLDDNRFQGPIPDTLGRLSSLTHIGLSDNSFNTSMPSSLGNLSSLVHLDLSVNEFQGSLQTTIKNLCRLRVLDLSKNSFSGEIPRAERGPFGCHKNLESLLLSSNSFHVPIHMSIGRLSRLRELDVSKNLLNGSIPSILGQLSKLEMLDVSANHLAGMVYEYHFTKLTKLNRLSMSFHFLALNVSSQWIPPFQLQAIKLASYNLGPLFSSWPQTQTHVILLFMSNASVSDTIPDWFENVYSRIPYLDLSMNRISGKLPKFVAS</sequence>
<keyword evidence="2" id="KW-0433">Leucine-rich repeat</keyword>
<evidence type="ECO:0000259" key="9">
    <source>
        <dbReference type="Pfam" id="PF23598"/>
    </source>
</evidence>
<dbReference type="InterPro" id="IPR046956">
    <property type="entry name" value="RLP23-like"/>
</dbReference>
<dbReference type="InterPro" id="IPR032675">
    <property type="entry name" value="LRR_dom_sf"/>
</dbReference>
<keyword evidence="11" id="KW-1185">Reference proteome</keyword>
<evidence type="ECO:0000256" key="7">
    <source>
        <dbReference type="ARBA" id="ARBA00023136"/>
    </source>
</evidence>
<evidence type="ECO:0000313" key="11">
    <source>
        <dbReference type="Proteomes" id="UP001642360"/>
    </source>
</evidence>
<dbReference type="FunFam" id="3.80.10.10:FF:001362">
    <property type="entry name" value="Lrr receptor-like serinethreonine-protein kinase gso2"/>
    <property type="match status" value="1"/>
</dbReference>
<dbReference type="EMBL" id="CAUOFW020001089">
    <property type="protein sequence ID" value="CAK9141013.1"/>
    <property type="molecule type" value="Genomic_DNA"/>
</dbReference>
<evidence type="ECO:0000256" key="2">
    <source>
        <dbReference type="ARBA" id="ARBA00022614"/>
    </source>
</evidence>
<keyword evidence="7" id="KW-0472">Membrane</keyword>